<evidence type="ECO:0000256" key="1">
    <source>
        <dbReference type="SAM" id="MobiDB-lite"/>
    </source>
</evidence>
<dbReference type="Pfam" id="PF14363">
    <property type="entry name" value="AAA_assoc"/>
    <property type="match status" value="1"/>
</dbReference>
<feature type="region of interest" description="Disordered" evidence="1">
    <location>
        <begin position="454"/>
        <end position="500"/>
    </location>
</feature>
<evidence type="ECO:0000313" key="3">
    <source>
        <dbReference type="EMBL" id="KAG7548613.1"/>
    </source>
</evidence>
<feature type="compositionally biased region" description="Low complexity" evidence="1">
    <location>
        <begin position="401"/>
        <end position="419"/>
    </location>
</feature>
<feature type="compositionally biased region" description="Low complexity" evidence="1">
    <location>
        <begin position="269"/>
        <end position="285"/>
    </location>
</feature>
<dbReference type="InterPro" id="IPR025753">
    <property type="entry name" value="AAA_N_dom"/>
</dbReference>
<proteinExistence type="predicted"/>
<feature type="region of interest" description="Disordered" evidence="1">
    <location>
        <begin position="315"/>
        <end position="335"/>
    </location>
</feature>
<reference evidence="3 4" key="1">
    <citation type="submission" date="2020-12" db="EMBL/GenBank/DDBJ databases">
        <title>Concerted genomic and epigenomic changes stabilize Arabidopsis allopolyploids.</title>
        <authorList>
            <person name="Chen Z."/>
        </authorList>
    </citation>
    <scope>NUCLEOTIDE SEQUENCE [LARGE SCALE GENOMIC DNA]</scope>
    <source>
        <strain evidence="3">As9502</strain>
        <tissue evidence="3">Leaf</tissue>
    </source>
</reference>
<feature type="compositionally biased region" description="Low complexity" evidence="1">
    <location>
        <begin position="460"/>
        <end position="478"/>
    </location>
</feature>
<protein>
    <submittedName>
        <fullName evidence="3">AAA-type ATPase N-terminal domain</fullName>
    </submittedName>
</protein>
<feature type="region of interest" description="Disordered" evidence="1">
    <location>
        <begin position="515"/>
        <end position="571"/>
    </location>
</feature>
<dbReference type="EMBL" id="JAEFBJ010000012">
    <property type="protein sequence ID" value="KAG7548613.1"/>
    <property type="molecule type" value="Genomic_DNA"/>
</dbReference>
<evidence type="ECO:0000313" key="4">
    <source>
        <dbReference type="Proteomes" id="UP000694251"/>
    </source>
</evidence>
<feature type="region of interest" description="Disordered" evidence="1">
    <location>
        <begin position="265"/>
        <end position="285"/>
    </location>
</feature>
<sequence>MSNKLPTIPRIHFEPRWHPYIAINTYLGSKATDKAKNLRASQMRDSKVLDLKRDETTVSDEYEGSKVWWKIMTDANGKKSYRLTFHNRARSVVTVMPRSITRRLEKLGREVAFFMDPWDLGPGPLTRGSNPRKNTGERMKPVPELLRSSLSSSAHPRAPPLFYELLSSSRNALDHLRAPRLIPELLRSSTSSSARHVTHWIIYGLLSSSQSSSALPRAPLLVLERLRIAYGSLTSSSARPRAPQLFYELLRSLVYKVQLSRQSKHKETQLSGQPELLSSPPSSLARPQASSSYSFIKHLLPQSTHPVSAYTRKRPSFEVSTDLPKKATPSTGRSSLKKRNALWGWTSLKKRNALWGWTSLKKRNALYGPIKLKETQRPLGLDKLEETQRPLGLDKLEETQRPSGRPSSKKPSGVGKSRSNALRADQARRHPLGLENREATPFEPTKLEETLWGWKIAKQRPSGRPSSKKPSGVGKSRSNALRADQARRHPLGLENREATPFGPIKLEDTLWGWKIAKQRPSRRPSSKTPSGVGKSRSNALRADEARRHPLGWINAKQRPTGRLSLKKSNAL</sequence>
<name>A0A8T1YQS4_ARASU</name>
<dbReference type="AlphaFoldDB" id="A0A8T1YQS4"/>
<keyword evidence="4" id="KW-1185">Reference proteome</keyword>
<evidence type="ECO:0000259" key="2">
    <source>
        <dbReference type="Pfam" id="PF14363"/>
    </source>
</evidence>
<accession>A0A8T1YQS4</accession>
<feature type="domain" description="AAA-type ATPase N-terminal" evidence="2">
    <location>
        <begin position="18"/>
        <end position="71"/>
    </location>
</feature>
<dbReference type="Proteomes" id="UP000694251">
    <property type="component" value="Chromosome 12"/>
</dbReference>
<comment type="caution">
    <text evidence="3">The sequence shown here is derived from an EMBL/GenBank/DDBJ whole genome shotgun (WGS) entry which is preliminary data.</text>
</comment>
<feature type="region of interest" description="Disordered" evidence="1">
    <location>
        <begin position="381"/>
        <end position="442"/>
    </location>
</feature>
<feature type="compositionally biased region" description="Basic and acidic residues" evidence="1">
    <location>
        <begin position="381"/>
        <end position="400"/>
    </location>
</feature>
<organism evidence="3 4">
    <name type="scientific">Arabidopsis suecica</name>
    <name type="common">Swedish thale-cress</name>
    <name type="synonym">Cardaminopsis suecica</name>
    <dbReference type="NCBI Taxonomy" id="45249"/>
    <lineage>
        <taxon>Eukaryota</taxon>
        <taxon>Viridiplantae</taxon>
        <taxon>Streptophyta</taxon>
        <taxon>Embryophyta</taxon>
        <taxon>Tracheophyta</taxon>
        <taxon>Spermatophyta</taxon>
        <taxon>Magnoliopsida</taxon>
        <taxon>eudicotyledons</taxon>
        <taxon>Gunneridae</taxon>
        <taxon>Pentapetalae</taxon>
        <taxon>rosids</taxon>
        <taxon>malvids</taxon>
        <taxon>Brassicales</taxon>
        <taxon>Brassicaceae</taxon>
        <taxon>Camelineae</taxon>
        <taxon>Arabidopsis</taxon>
    </lineage>
</organism>
<feature type="compositionally biased region" description="Basic residues" evidence="1">
    <location>
        <begin position="516"/>
        <end position="525"/>
    </location>
</feature>
<gene>
    <name evidence="3" type="ORF">ISN44_As12g037850</name>
</gene>